<dbReference type="PRINTS" id="PR00080">
    <property type="entry name" value="SDRFAMILY"/>
</dbReference>
<dbReference type="PROSITE" id="PS00061">
    <property type="entry name" value="ADH_SHORT"/>
    <property type="match status" value="1"/>
</dbReference>
<protein>
    <recommendedName>
        <fullName evidence="5">Beta-ketoacyl-ACP reductase</fullName>
    </recommendedName>
</protein>
<comment type="caution">
    <text evidence="3">The sequence shown here is derived from an EMBL/GenBank/DDBJ whole genome shotgun (WGS) entry which is preliminary data.</text>
</comment>
<proteinExistence type="inferred from homology"/>
<evidence type="ECO:0000313" key="3">
    <source>
        <dbReference type="EMBL" id="OGL77948.1"/>
    </source>
</evidence>
<dbReference type="PANTHER" id="PTHR43639">
    <property type="entry name" value="OXIDOREDUCTASE, SHORT-CHAIN DEHYDROGENASE/REDUCTASE FAMILY (AFU_ORTHOLOGUE AFUA_5G02870)"/>
    <property type="match status" value="1"/>
</dbReference>
<dbReference type="CDD" id="cd05233">
    <property type="entry name" value="SDR_c"/>
    <property type="match status" value="1"/>
</dbReference>
<dbReference type="AlphaFoldDB" id="A0A1F7UJQ3"/>
<dbReference type="NCBIfam" id="NF005559">
    <property type="entry name" value="PRK07231.1"/>
    <property type="match status" value="1"/>
</dbReference>
<dbReference type="SUPFAM" id="SSF51735">
    <property type="entry name" value="NAD(P)-binding Rossmann-fold domains"/>
    <property type="match status" value="1"/>
</dbReference>
<keyword evidence="2" id="KW-0560">Oxidoreductase</keyword>
<dbReference type="InterPro" id="IPR036291">
    <property type="entry name" value="NAD(P)-bd_dom_sf"/>
</dbReference>
<evidence type="ECO:0008006" key="5">
    <source>
        <dbReference type="Google" id="ProtNLM"/>
    </source>
</evidence>
<comment type="similarity">
    <text evidence="1">Belongs to the short-chain dehydrogenases/reductases (SDR) family.</text>
</comment>
<dbReference type="EMBL" id="MGEF01000047">
    <property type="protein sequence ID" value="OGL77948.1"/>
    <property type="molecule type" value="Genomic_DNA"/>
</dbReference>
<name>A0A1F7UJQ3_9BACT</name>
<evidence type="ECO:0000256" key="1">
    <source>
        <dbReference type="ARBA" id="ARBA00006484"/>
    </source>
</evidence>
<dbReference type="STRING" id="1802397.A3J43_00420"/>
<gene>
    <name evidence="3" type="ORF">A3J43_00420</name>
</gene>
<dbReference type="FunFam" id="3.40.50.720:FF:000084">
    <property type="entry name" value="Short-chain dehydrogenase reductase"/>
    <property type="match status" value="1"/>
</dbReference>
<organism evidence="3 4">
    <name type="scientific">Candidatus Uhrbacteria bacterium RIFCSPHIGHO2_12_FULL_54_23</name>
    <dbReference type="NCBI Taxonomy" id="1802397"/>
    <lineage>
        <taxon>Bacteria</taxon>
        <taxon>Candidatus Uhriibacteriota</taxon>
    </lineage>
</organism>
<evidence type="ECO:0000256" key="2">
    <source>
        <dbReference type="ARBA" id="ARBA00023002"/>
    </source>
</evidence>
<reference evidence="3 4" key="1">
    <citation type="journal article" date="2016" name="Nat. Commun.">
        <title>Thousands of microbial genomes shed light on interconnected biogeochemical processes in an aquifer system.</title>
        <authorList>
            <person name="Anantharaman K."/>
            <person name="Brown C.T."/>
            <person name="Hug L.A."/>
            <person name="Sharon I."/>
            <person name="Castelle C.J."/>
            <person name="Probst A.J."/>
            <person name="Thomas B.C."/>
            <person name="Singh A."/>
            <person name="Wilkins M.J."/>
            <person name="Karaoz U."/>
            <person name="Brodie E.L."/>
            <person name="Williams K.H."/>
            <person name="Hubbard S.S."/>
            <person name="Banfield J.F."/>
        </authorList>
    </citation>
    <scope>NUCLEOTIDE SEQUENCE [LARGE SCALE GENOMIC DNA]</scope>
</reference>
<accession>A0A1F7UJQ3</accession>
<dbReference type="PRINTS" id="PR00081">
    <property type="entry name" value="GDHRDH"/>
</dbReference>
<dbReference type="InterPro" id="IPR020904">
    <property type="entry name" value="Sc_DH/Rdtase_CS"/>
</dbReference>
<sequence length="252" mass="26642">MYQGRFKNKVVLVTGAASGIGRATAVAFAREGAKVAVNYHSDQGAAHATVKMIEKAGGKGRALYADVSKPDEVARTMKDIQKTWGGIDVLVNNAGVSLAGDTFAFDEPLWRRTFEINVFGIVICTEAARPFLAKRAGASIVNIASINAFLPSPRHPAYNATKAAAVNLTQTLARTLAPRIRVNAVAPAATDTQLLSVSAAKRRAQARQVPLRRIAQPEDIADVILFLASDAARHITGQSLVVDGGESVAARA</sequence>
<dbReference type="PANTHER" id="PTHR43639:SF1">
    <property type="entry name" value="SHORT-CHAIN DEHYDROGENASE_REDUCTASE FAMILY PROTEIN"/>
    <property type="match status" value="1"/>
</dbReference>
<dbReference type="GO" id="GO:0016491">
    <property type="term" value="F:oxidoreductase activity"/>
    <property type="evidence" value="ECO:0007669"/>
    <property type="project" value="UniProtKB-KW"/>
</dbReference>
<dbReference type="Proteomes" id="UP000176604">
    <property type="component" value="Unassembled WGS sequence"/>
</dbReference>
<evidence type="ECO:0000313" key="4">
    <source>
        <dbReference type="Proteomes" id="UP000176604"/>
    </source>
</evidence>
<dbReference type="Pfam" id="PF13561">
    <property type="entry name" value="adh_short_C2"/>
    <property type="match status" value="1"/>
</dbReference>
<dbReference type="InterPro" id="IPR002347">
    <property type="entry name" value="SDR_fam"/>
</dbReference>
<dbReference type="Gene3D" id="3.40.50.720">
    <property type="entry name" value="NAD(P)-binding Rossmann-like Domain"/>
    <property type="match status" value="1"/>
</dbReference>